<organism evidence="1 2">
    <name type="scientific">Plantactinospora soyae</name>
    <dbReference type="NCBI Taxonomy" id="1544732"/>
    <lineage>
        <taxon>Bacteria</taxon>
        <taxon>Bacillati</taxon>
        <taxon>Actinomycetota</taxon>
        <taxon>Actinomycetes</taxon>
        <taxon>Micromonosporales</taxon>
        <taxon>Micromonosporaceae</taxon>
        <taxon>Plantactinospora</taxon>
    </lineage>
</organism>
<name>A0A927MGJ8_9ACTN</name>
<accession>A0A927MGJ8</accession>
<proteinExistence type="predicted"/>
<dbReference type="AlphaFoldDB" id="A0A927MGJ8"/>
<evidence type="ECO:0000313" key="1">
    <source>
        <dbReference type="EMBL" id="MBE1492696.1"/>
    </source>
</evidence>
<gene>
    <name evidence="1" type="ORF">H4W31_008334</name>
</gene>
<reference evidence="1" key="1">
    <citation type="submission" date="2020-10" db="EMBL/GenBank/DDBJ databases">
        <title>Sequencing the genomes of 1000 actinobacteria strains.</title>
        <authorList>
            <person name="Klenk H.-P."/>
        </authorList>
    </citation>
    <scope>NUCLEOTIDE SEQUENCE</scope>
    <source>
        <strain evidence="1">DSM 46832</strain>
    </source>
</reference>
<protein>
    <submittedName>
        <fullName evidence="1">Uncharacterized protein</fullName>
    </submittedName>
</protein>
<dbReference type="RefSeq" id="WP_192771556.1">
    <property type="nucleotide sequence ID" value="NZ_JADBEB010000001.1"/>
</dbReference>
<keyword evidence="2" id="KW-1185">Reference proteome</keyword>
<evidence type="ECO:0000313" key="2">
    <source>
        <dbReference type="Proteomes" id="UP000649753"/>
    </source>
</evidence>
<sequence length="176" mass="19103">MTRSEAEPPGDGGDGEPRLEARMAGMSRRTGMIELAVELSNPSPDRAVHYISDLRAIVFDDATGRFLVRLTDEGRELIPSTAGALPRFAQVDPASTAVLPLRIPEEIVRMRVSETPTDEVELERHELGPDAEIEVVIGWSDTPFYPDTRGGRRGAASSAVEWEKGQARLVIPGQGG</sequence>
<dbReference type="Proteomes" id="UP000649753">
    <property type="component" value="Unassembled WGS sequence"/>
</dbReference>
<dbReference type="EMBL" id="JADBEB010000001">
    <property type="protein sequence ID" value="MBE1492696.1"/>
    <property type="molecule type" value="Genomic_DNA"/>
</dbReference>
<comment type="caution">
    <text evidence="1">The sequence shown here is derived from an EMBL/GenBank/DDBJ whole genome shotgun (WGS) entry which is preliminary data.</text>
</comment>